<name>A0A8D7ZXS6_CULPI</name>
<reference evidence="1" key="1">
    <citation type="submission" date="2021-05" db="EMBL/GenBank/DDBJ databases">
        <authorList>
            <person name="Alioto T."/>
            <person name="Alioto T."/>
            <person name="Gomez Garrido J."/>
        </authorList>
    </citation>
    <scope>NUCLEOTIDE SEQUENCE</scope>
</reference>
<organism evidence="1">
    <name type="scientific">Culex pipiens</name>
    <name type="common">House mosquito</name>
    <dbReference type="NCBI Taxonomy" id="7175"/>
    <lineage>
        <taxon>Eukaryota</taxon>
        <taxon>Metazoa</taxon>
        <taxon>Ecdysozoa</taxon>
        <taxon>Arthropoda</taxon>
        <taxon>Hexapoda</taxon>
        <taxon>Insecta</taxon>
        <taxon>Pterygota</taxon>
        <taxon>Neoptera</taxon>
        <taxon>Endopterygota</taxon>
        <taxon>Diptera</taxon>
        <taxon>Nematocera</taxon>
        <taxon>Culicoidea</taxon>
        <taxon>Culicidae</taxon>
        <taxon>Culicinae</taxon>
        <taxon>Culicini</taxon>
        <taxon>Culex</taxon>
        <taxon>Culex</taxon>
    </lineage>
</organism>
<evidence type="ECO:0000313" key="1">
    <source>
        <dbReference type="EMBL" id="CAG6446551.1"/>
    </source>
</evidence>
<sequence length="119" mass="13965">MILNLTFFHPLYIFLLHGIQNILYDEFIFYDSFGIRCRINLGTAGTVSEYRFDIDFLAQIGIRFVDYKWHFLFDCNFRIRPKFAARNTSTLGLLDLRWSLEQQAVISNGHIPLGTPQRA</sequence>
<proteinExistence type="predicted"/>
<dbReference type="AlphaFoldDB" id="A0A8D7ZXS6"/>
<accession>A0A8D7ZXS6</accession>
<protein>
    <submittedName>
        <fullName evidence="1">(northern house mosquito) hypothetical protein</fullName>
    </submittedName>
</protein>
<dbReference type="EMBL" id="HBUE01007130">
    <property type="protein sequence ID" value="CAG6446551.1"/>
    <property type="molecule type" value="Transcribed_RNA"/>
</dbReference>